<organism evidence="2 3">
    <name type="scientific">Cyanobium usitatum str. Tous</name>
    <dbReference type="NCBI Taxonomy" id="2116684"/>
    <lineage>
        <taxon>Bacteria</taxon>
        <taxon>Bacillati</taxon>
        <taxon>Cyanobacteriota</taxon>
        <taxon>Cyanophyceae</taxon>
        <taxon>Synechococcales</taxon>
        <taxon>Prochlorococcaceae</taxon>
        <taxon>Cyanobium</taxon>
    </lineage>
</organism>
<feature type="chain" id="PRO_5015161070" description="Histidine phosphatase family protein" evidence="1">
    <location>
        <begin position="30"/>
        <end position="207"/>
    </location>
</feature>
<evidence type="ECO:0008006" key="4">
    <source>
        <dbReference type="Google" id="ProtNLM"/>
    </source>
</evidence>
<gene>
    <name evidence="2" type="ORF">C7K55_00665</name>
</gene>
<dbReference type="Gene3D" id="3.40.50.1240">
    <property type="entry name" value="Phosphoglycerate mutase-like"/>
    <property type="match status" value="1"/>
</dbReference>
<evidence type="ECO:0000256" key="1">
    <source>
        <dbReference type="SAM" id="SignalP"/>
    </source>
</evidence>
<keyword evidence="3" id="KW-1185">Reference proteome</keyword>
<protein>
    <recommendedName>
        <fullName evidence="4">Histidine phosphatase family protein</fullName>
    </recommendedName>
</protein>
<comment type="caution">
    <text evidence="2">The sequence shown here is derived from an EMBL/GenBank/DDBJ whole genome shotgun (WGS) entry which is preliminary data.</text>
</comment>
<dbReference type="SUPFAM" id="SSF53254">
    <property type="entry name" value="Phosphoglycerate mutase-like"/>
    <property type="match status" value="1"/>
</dbReference>
<dbReference type="OrthoDB" id="558680at2"/>
<feature type="signal peptide" evidence="1">
    <location>
        <begin position="1"/>
        <end position="29"/>
    </location>
</feature>
<reference evidence="2 3" key="1">
    <citation type="journal article" date="2018" name="Environ. Microbiol.">
        <title>Ecological and genomic features of two widespread freshwater picocyanobacteria.</title>
        <authorList>
            <person name="Cabello-Yeves P.J."/>
            <person name="Picazo A."/>
            <person name="Camacho A."/>
            <person name="Callieri C."/>
            <person name="Rosselli R."/>
            <person name="Roda-Garcia J.J."/>
            <person name="Coutinho F.H."/>
            <person name="Rodriguez-Valera F."/>
        </authorList>
    </citation>
    <scope>NUCLEOTIDE SEQUENCE [LARGE SCALE GENOMIC DNA]</scope>
    <source>
        <strain evidence="2 3">Tous</strain>
    </source>
</reference>
<evidence type="ECO:0000313" key="2">
    <source>
        <dbReference type="EMBL" id="PSJ07293.1"/>
    </source>
</evidence>
<proteinExistence type="predicted"/>
<sequence>MASSADCIGWGMLCSACLGLMPLAPSARATPELVVLMRHGHKGPGGSNYNLSAQGFERANALASLLPQCFGRPSQIRSFYLDPISGKNARSYQTAVPLAVATGVDIAIDLASREDSFRSGRQILTDPSVAGGRVMLFWEHRRLPQLAAGLGWPAMAPIADDDFDQLVVLRYRPSLMQPEVRTYSQAQLLDGQQRCEPLLEPGRQPRS</sequence>
<dbReference type="AlphaFoldDB" id="A0A2P7N1D3"/>
<dbReference type="InterPro" id="IPR029033">
    <property type="entry name" value="His_PPase_superfam"/>
</dbReference>
<keyword evidence="1" id="KW-0732">Signal</keyword>
<dbReference type="RefSeq" id="WP_106501480.1">
    <property type="nucleotide sequence ID" value="NZ_PXXO01000001.1"/>
</dbReference>
<evidence type="ECO:0000313" key="3">
    <source>
        <dbReference type="Proteomes" id="UP000243002"/>
    </source>
</evidence>
<dbReference type="EMBL" id="PXXO01000001">
    <property type="protein sequence ID" value="PSJ07293.1"/>
    <property type="molecule type" value="Genomic_DNA"/>
</dbReference>
<accession>A0A2P7N1D3</accession>
<dbReference type="Proteomes" id="UP000243002">
    <property type="component" value="Unassembled WGS sequence"/>
</dbReference>
<name>A0A2P7N1D3_9CYAN</name>